<dbReference type="Gene3D" id="3.40.50.1820">
    <property type="entry name" value="alpha/beta hydrolase"/>
    <property type="match status" value="1"/>
</dbReference>
<dbReference type="SUPFAM" id="SSF53474">
    <property type="entry name" value="alpha/beta-Hydrolases"/>
    <property type="match status" value="1"/>
</dbReference>
<dbReference type="AlphaFoldDB" id="A0A1X7G1Q1"/>
<organism evidence="3 4">
    <name type="scientific">Allosphingosinicella indica</name>
    <dbReference type="NCBI Taxonomy" id="941907"/>
    <lineage>
        <taxon>Bacteria</taxon>
        <taxon>Pseudomonadati</taxon>
        <taxon>Pseudomonadota</taxon>
        <taxon>Alphaproteobacteria</taxon>
        <taxon>Sphingomonadales</taxon>
        <taxon>Sphingomonadaceae</taxon>
        <taxon>Allosphingosinicella</taxon>
    </lineage>
</organism>
<dbReference type="InterPro" id="IPR000639">
    <property type="entry name" value="Epox_hydrolase-like"/>
</dbReference>
<dbReference type="PANTHER" id="PTHR43329">
    <property type="entry name" value="EPOXIDE HYDROLASE"/>
    <property type="match status" value="1"/>
</dbReference>
<dbReference type="Pfam" id="PF00561">
    <property type="entry name" value="Abhydrolase_1"/>
    <property type="match status" value="1"/>
</dbReference>
<gene>
    <name evidence="3" type="ORF">SAMN06295910_0807</name>
</gene>
<accession>A0A1X7G1Q1</accession>
<dbReference type="EMBL" id="LT840185">
    <property type="protein sequence ID" value="SMF61813.1"/>
    <property type="molecule type" value="Genomic_DNA"/>
</dbReference>
<dbReference type="Proteomes" id="UP000192934">
    <property type="component" value="Chromosome I"/>
</dbReference>
<evidence type="ECO:0000256" key="1">
    <source>
        <dbReference type="ARBA" id="ARBA00022801"/>
    </source>
</evidence>
<name>A0A1X7G1Q1_9SPHN</name>
<dbReference type="InterPro" id="IPR000073">
    <property type="entry name" value="AB_hydrolase_1"/>
</dbReference>
<dbReference type="PRINTS" id="PR00412">
    <property type="entry name" value="EPOXHYDRLASE"/>
</dbReference>
<evidence type="ECO:0000313" key="4">
    <source>
        <dbReference type="Proteomes" id="UP000192934"/>
    </source>
</evidence>
<keyword evidence="4" id="KW-1185">Reference proteome</keyword>
<feature type="domain" description="AB hydrolase-1" evidence="2">
    <location>
        <begin position="27"/>
        <end position="282"/>
    </location>
</feature>
<dbReference type="InterPro" id="IPR029058">
    <property type="entry name" value="AB_hydrolase_fold"/>
</dbReference>
<protein>
    <submittedName>
        <fullName evidence="3">Pimeloyl-ACP methyl ester carboxylesterase</fullName>
    </submittedName>
</protein>
<keyword evidence="1" id="KW-0378">Hydrolase</keyword>
<evidence type="ECO:0000313" key="3">
    <source>
        <dbReference type="EMBL" id="SMF61813.1"/>
    </source>
</evidence>
<sequence length="300" mass="32946">MTEVATRRIALPTGITLNVAEGGAGDPIMFLHGFPESHRTWRFQLEDLAHNYRVVAPDQRGFGLSDKPEGVAAYETDRVLEDLFALADVLGIDRFTLVGHDWGGAVAWAAALKRPDRIARLIIVNAPHPLVFQKSLIDDAEQRGASQYMRAFRDPGMEDGIRAMGLDTFFTKTFGGHTDLAAIADEERAQYLEDWGRPGALTAMLNWYRASRIVVPAVGEEAAMPAWVTAPFPKLEMPVLVVWGLKDKALLPVQLGGIADEVPDVRLAPLPEAGHFAPWEAPQAVTRAIRDFLDETRSAG</sequence>
<dbReference type="RefSeq" id="WP_085217624.1">
    <property type="nucleotide sequence ID" value="NZ_LT840185.1"/>
</dbReference>
<dbReference type="OrthoDB" id="9804723at2"/>
<reference evidence="4" key="1">
    <citation type="submission" date="2017-04" db="EMBL/GenBank/DDBJ databases">
        <authorList>
            <person name="Varghese N."/>
            <person name="Submissions S."/>
        </authorList>
    </citation>
    <scope>NUCLEOTIDE SEQUENCE [LARGE SCALE GENOMIC DNA]</scope>
    <source>
        <strain evidence="4">Dd16</strain>
    </source>
</reference>
<dbReference type="PRINTS" id="PR00111">
    <property type="entry name" value="ABHYDROLASE"/>
</dbReference>
<dbReference type="STRING" id="941907.SAMN06295910_0807"/>
<evidence type="ECO:0000259" key="2">
    <source>
        <dbReference type="Pfam" id="PF00561"/>
    </source>
</evidence>
<dbReference type="GO" id="GO:0016787">
    <property type="term" value="F:hydrolase activity"/>
    <property type="evidence" value="ECO:0007669"/>
    <property type="project" value="UniProtKB-KW"/>
</dbReference>
<proteinExistence type="predicted"/>